<evidence type="ECO:0000256" key="4">
    <source>
        <dbReference type="ARBA" id="ARBA00022989"/>
    </source>
</evidence>
<evidence type="ECO:0000256" key="3">
    <source>
        <dbReference type="ARBA" id="ARBA00022692"/>
    </source>
</evidence>
<name>A0ABW0NPH3_9MICO</name>
<protein>
    <submittedName>
        <fullName evidence="8">MFS transporter</fullName>
    </submittedName>
</protein>
<feature type="transmembrane region" description="Helical" evidence="6">
    <location>
        <begin position="294"/>
        <end position="316"/>
    </location>
</feature>
<dbReference type="SUPFAM" id="SSF103473">
    <property type="entry name" value="MFS general substrate transporter"/>
    <property type="match status" value="1"/>
</dbReference>
<dbReference type="PANTHER" id="PTHR23513">
    <property type="entry name" value="INTEGRAL MEMBRANE EFFLUX PROTEIN-RELATED"/>
    <property type="match status" value="1"/>
</dbReference>
<dbReference type="InterPro" id="IPR011701">
    <property type="entry name" value="MFS"/>
</dbReference>
<dbReference type="Pfam" id="PF07690">
    <property type="entry name" value="MFS_1"/>
    <property type="match status" value="1"/>
</dbReference>
<feature type="transmembrane region" description="Helical" evidence="6">
    <location>
        <begin position="328"/>
        <end position="352"/>
    </location>
</feature>
<dbReference type="EMBL" id="JBHSMG010000001">
    <property type="protein sequence ID" value="MFC5501143.1"/>
    <property type="molecule type" value="Genomic_DNA"/>
</dbReference>
<evidence type="ECO:0000256" key="5">
    <source>
        <dbReference type="ARBA" id="ARBA00023136"/>
    </source>
</evidence>
<dbReference type="PANTHER" id="PTHR23513:SF11">
    <property type="entry name" value="STAPHYLOFERRIN A TRANSPORTER"/>
    <property type="match status" value="1"/>
</dbReference>
<feature type="transmembrane region" description="Helical" evidence="6">
    <location>
        <begin position="93"/>
        <end position="113"/>
    </location>
</feature>
<feature type="transmembrane region" description="Helical" evidence="6">
    <location>
        <begin position="133"/>
        <end position="154"/>
    </location>
</feature>
<organism evidence="8 9">
    <name type="scientific">Lysinimonas soli</name>
    <dbReference type="NCBI Taxonomy" id="1074233"/>
    <lineage>
        <taxon>Bacteria</taxon>
        <taxon>Bacillati</taxon>
        <taxon>Actinomycetota</taxon>
        <taxon>Actinomycetes</taxon>
        <taxon>Micrococcales</taxon>
        <taxon>Microbacteriaceae</taxon>
        <taxon>Lysinimonas</taxon>
    </lineage>
</organism>
<evidence type="ECO:0000313" key="8">
    <source>
        <dbReference type="EMBL" id="MFC5501143.1"/>
    </source>
</evidence>
<sequence length="399" mass="39612">MSAARYLAASIPLRVASSGSSVVLPILAVQRLHDVAIGGGLVAASLAPSVIAAPLVGVALDRTRHPRRLVAASGLVTAAAFALSAFLGTVPLWAVVAALVISGAASPFFLGGLSSFVTDGFADERRAYAADALSYNVGGVAGPGLAAIVVSVGAAGAGAFILAGASLLGAIAVSGLPMAPRARPEHGALAAIGAGTLHLLTHRPLAAVTLSGTVAQFGAGALPICAVALELQRADTPERGAWIVTAFAIGSLLGSLIATGRPPRRWRTETVMLVGFAGTGLLTIVAALDLGLPWTIAAISLSGICTGPSTAAMLLLRKQQSPASVRSQIFTVGSGLRTTAAAVGAAVAGLLAGWDAGTLIIVIGVIWVASALIMLGYPRGADPVDDDADRGRSAVGRAS</sequence>
<evidence type="ECO:0000259" key="7">
    <source>
        <dbReference type="PROSITE" id="PS50850"/>
    </source>
</evidence>
<feature type="domain" description="Major facilitator superfamily (MFS) profile" evidence="7">
    <location>
        <begin position="204"/>
        <end position="399"/>
    </location>
</feature>
<comment type="subcellular location">
    <subcellularLocation>
        <location evidence="1">Cell membrane</location>
        <topology evidence="1">Multi-pass membrane protein</topology>
    </subcellularLocation>
</comment>
<accession>A0ABW0NPH3</accession>
<keyword evidence="4 6" id="KW-1133">Transmembrane helix</keyword>
<dbReference type="InterPro" id="IPR036259">
    <property type="entry name" value="MFS_trans_sf"/>
</dbReference>
<keyword evidence="3 6" id="KW-0812">Transmembrane</keyword>
<reference evidence="9" key="1">
    <citation type="journal article" date="2019" name="Int. J. Syst. Evol. Microbiol.">
        <title>The Global Catalogue of Microorganisms (GCM) 10K type strain sequencing project: providing services to taxonomists for standard genome sequencing and annotation.</title>
        <authorList>
            <consortium name="The Broad Institute Genomics Platform"/>
            <consortium name="The Broad Institute Genome Sequencing Center for Infectious Disease"/>
            <person name="Wu L."/>
            <person name="Ma J."/>
        </authorList>
    </citation>
    <scope>NUCLEOTIDE SEQUENCE [LARGE SCALE GENOMIC DNA]</scope>
    <source>
        <strain evidence="9">CGMCC 4.6997</strain>
    </source>
</reference>
<keyword evidence="2" id="KW-1003">Cell membrane</keyword>
<gene>
    <name evidence="8" type="ORF">ACFPJ4_02695</name>
</gene>
<dbReference type="PROSITE" id="PS50850">
    <property type="entry name" value="MFS"/>
    <property type="match status" value="1"/>
</dbReference>
<evidence type="ECO:0000256" key="6">
    <source>
        <dbReference type="SAM" id="Phobius"/>
    </source>
</evidence>
<feature type="transmembrane region" description="Helical" evidence="6">
    <location>
        <begin position="270"/>
        <end position="288"/>
    </location>
</feature>
<feature type="transmembrane region" description="Helical" evidence="6">
    <location>
        <begin position="358"/>
        <end position="377"/>
    </location>
</feature>
<keyword evidence="9" id="KW-1185">Reference proteome</keyword>
<feature type="transmembrane region" description="Helical" evidence="6">
    <location>
        <begin position="241"/>
        <end position="258"/>
    </location>
</feature>
<evidence type="ECO:0000313" key="9">
    <source>
        <dbReference type="Proteomes" id="UP001596039"/>
    </source>
</evidence>
<proteinExistence type="predicted"/>
<dbReference type="RefSeq" id="WP_386738744.1">
    <property type="nucleotide sequence ID" value="NZ_JBHSMG010000001.1"/>
</dbReference>
<keyword evidence="5 6" id="KW-0472">Membrane</keyword>
<evidence type="ECO:0000256" key="1">
    <source>
        <dbReference type="ARBA" id="ARBA00004651"/>
    </source>
</evidence>
<feature type="transmembrane region" description="Helical" evidence="6">
    <location>
        <begin position="160"/>
        <end position="179"/>
    </location>
</feature>
<feature type="transmembrane region" description="Helical" evidence="6">
    <location>
        <begin position="35"/>
        <end position="57"/>
    </location>
</feature>
<feature type="transmembrane region" description="Helical" evidence="6">
    <location>
        <begin position="69"/>
        <end position="87"/>
    </location>
</feature>
<feature type="transmembrane region" description="Helical" evidence="6">
    <location>
        <begin position="205"/>
        <end position="229"/>
    </location>
</feature>
<evidence type="ECO:0000256" key="2">
    <source>
        <dbReference type="ARBA" id="ARBA00022475"/>
    </source>
</evidence>
<dbReference type="InterPro" id="IPR020846">
    <property type="entry name" value="MFS_dom"/>
</dbReference>
<dbReference type="Proteomes" id="UP001596039">
    <property type="component" value="Unassembled WGS sequence"/>
</dbReference>
<dbReference type="Gene3D" id="1.20.1250.20">
    <property type="entry name" value="MFS general substrate transporter like domains"/>
    <property type="match status" value="1"/>
</dbReference>
<comment type="caution">
    <text evidence="8">The sequence shown here is derived from an EMBL/GenBank/DDBJ whole genome shotgun (WGS) entry which is preliminary data.</text>
</comment>